<gene>
    <name evidence="2" type="ORF">S12H4_38342</name>
</gene>
<evidence type="ECO:0008006" key="3">
    <source>
        <dbReference type="Google" id="ProtNLM"/>
    </source>
</evidence>
<protein>
    <recommendedName>
        <fullName evidence="3">TM2 domain-containing protein</fullName>
    </recommendedName>
</protein>
<comment type="caution">
    <text evidence="2">The sequence shown here is derived from an EMBL/GenBank/DDBJ whole genome shotgun (WGS) entry which is preliminary data.</text>
</comment>
<sequence>MLVLGIVGYATTWVWGLGFIFLTAVGIWAFIDFIYAVSGNMRDTEGRLIKNW</sequence>
<dbReference type="AlphaFoldDB" id="X1TJE6"/>
<dbReference type="EMBL" id="BARW01023072">
    <property type="protein sequence ID" value="GAI91456.1"/>
    <property type="molecule type" value="Genomic_DNA"/>
</dbReference>
<keyword evidence="1" id="KW-0472">Membrane</keyword>
<proteinExistence type="predicted"/>
<evidence type="ECO:0000313" key="2">
    <source>
        <dbReference type="EMBL" id="GAI91456.1"/>
    </source>
</evidence>
<reference evidence="2" key="1">
    <citation type="journal article" date="2014" name="Front. Microbiol.">
        <title>High frequency of phylogenetically diverse reductive dehalogenase-homologous genes in deep subseafloor sedimentary metagenomes.</title>
        <authorList>
            <person name="Kawai M."/>
            <person name="Futagami T."/>
            <person name="Toyoda A."/>
            <person name="Takaki Y."/>
            <person name="Nishi S."/>
            <person name="Hori S."/>
            <person name="Arai W."/>
            <person name="Tsubouchi T."/>
            <person name="Morono Y."/>
            <person name="Uchiyama I."/>
            <person name="Ito T."/>
            <person name="Fujiyama A."/>
            <person name="Inagaki F."/>
            <person name="Takami H."/>
        </authorList>
    </citation>
    <scope>NUCLEOTIDE SEQUENCE</scope>
    <source>
        <strain evidence="2">Expedition CK06-06</strain>
    </source>
</reference>
<evidence type="ECO:0000256" key="1">
    <source>
        <dbReference type="SAM" id="Phobius"/>
    </source>
</evidence>
<accession>X1TJE6</accession>
<organism evidence="2">
    <name type="scientific">marine sediment metagenome</name>
    <dbReference type="NCBI Taxonomy" id="412755"/>
    <lineage>
        <taxon>unclassified sequences</taxon>
        <taxon>metagenomes</taxon>
        <taxon>ecological metagenomes</taxon>
    </lineage>
</organism>
<feature type="transmembrane region" description="Helical" evidence="1">
    <location>
        <begin position="12"/>
        <end position="37"/>
    </location>
</feature>
<keyword evidence="1" id="KW-1133">Transmembrane helix</keyword>
<name>X1TJE6_9ZZZZ</name>
<keyword evidence="1" id="KW-0812">Transmembrane</keyword>